<name>A0A915L240_ROMCU</name>
<proteinExistence type="predicted"/>
<keyword evidence="1" id="KW-1185">Reference proteome</keyword>
<evidence type="ECO:0000313" key="1">
    <source>
        <dbReference type="Proteomes" id="UP000887565"/>
    </source>
</evidence>
<reference evidence="2" key="1">
    <citation type="submission" date="2022-11" db="UniProtKB">
        <authorList>
            <consortium name="WormBaseParasite"/>
        </authorList>
    </citation>
    <scope>IDENTIFICATION</scope>
</reference>
<protein>
    <submittedName>
        <fullName evidence="2">Uncharacterized protein</fullName>
    </submittedName>
</protein>
<organism evidence="1 2">
    <name type="scientific">Romanomermis culicivorax</name>
    <name type="common">Nematode worm</name>
    <dbReference type="NCBI Taxonomy" id="13658"/>
    <lineage>
        <taxon>Eukaryota</taxon>
        <taxon>Metazoa</taxon>
        <taxon>Ecdysozoa</taxon>
        <taxon>Nematoda</taxon>
        <taxon>Enoplea</taxon>
        <taxon>Dorylaimia</taxon>
        <taxon>Mermithida</taxon>
        <taxon>Mermithoidea</taxon>
        <taxon>Mermithidae</taxon>
        <taxon>Romanomermis</taxon>
    </lineage>
</organism>
<dbReference type="WBParaSite" id="nRc.2.0.1.t45138-RA">
    <property type="protein sequence ID" value="nRc.2.0.1.t45138-RA"/>
    <property type="gene ID" value="nRc.2.0.1.g45138"/>
</dbReference>
<sequence>MKHNTMDIKSSISPKEYGLLMHMTSLYQQLIEQKNFGATVLASVMSRPAIWAFIETPKFGNRELC</sequence>
<dbReference type="AlphaFoldDB" id="A0A915L240"/>
<dbReference type="Proteomes" id="UP000887565">
    <property type="component" value="Unplaced"/>
</dbReference>
<accession>A0A915L240</accession>
<evidence type="ECO:0000313" key="2">
    <source>
        <dbReference type="WBParaSite" id="nRc.2.0.1.t45138-RA"/>
    </source>
</evidence>